<dbReference type="SUPFAM" id="SSF51735">
    <property type="entry name" value="NAD(P)-binding Rossmann-fold domains"/>
    <property type="match status" value="1"/>
</dbReference>
<dbReference type="EMBL" id="CP099959">
    <property type="protein sequence ID" value="XCC57664.1"/>
    <property type="molecule type" value="Genomic_DNA"/>
</dbReference>
<name>A0AAU8A376_9BURK</name>
<dbReference type="Gene3D" id="3.40.50.720">
    <property type="entry name" value="NAD(P)-binding Rossmann-like Domain"/>
    <property type="match status" value="1"/>
</dbReference>
<dbReference type="PRINTS" id="PR00081">
    <property type="entry name" value="GDHRDH"/>
</dbReference>
<reference evidence="3" key="1">
    <citation type="submission" date="2022-06" db="EMBL/GenBank/DDBJ databases">
        <title>New Polynucleobacter species.</title>
        <authorList>
            <person name="Hahn M.W."/>
        </authorList>
    </citation>
    <scope>NUCLEOTIDE SEQUENCE</scope>
    <source>
        <strain evidence="3">UK-FUSCHL-C3</strain>
    </source>
</reference>
<dbReference type="GO" id="GO:0016491">
    <property type="term" value="F:oxidoreductase activity"/>
    <property type="evidence" value="ECO:0007669"/>
    <property type="project" value="UniProtKB-KW"/>
</dbReference>
<accession>A0AAU8A376</accession>
<proteinExistence type="inferred from homology"/>
<dbReference type="InterPro" id="IPR002347">
    <property type="entry name" value="SDR_fam"/>
</dbReference>
<evidence type="ECO:0000256" key="2">
    <source>
        <dbReference type="ARBA" id="ARBA00023002"/>
    </source>
</evidence>
<evidence type="ECO:0000256" key="1">
    <source>
        <dbReference type="ARBA" id="ARBA00006484"/>
    </source>
</evidence>
<dbReference type="PANTHER" id="PTHR43639">
    <property type="entry name" value="OXIDOREDUCTASE, SHORT-CHAIN DEHYDROGENASE/REDUCTASE FAMILY (AFU_ORTHOLOGUE AFUA_5G02870)"/>
    <property type="match status" value="1"/>
</dbReference>
<sequence>MEGSKTSSHRTVLLTGAAKRLGKEIALHFAKAGWNVVLHYGSSKQDALETLAKIKSLGVEAIAIQANLAEAEEIKVLFKASIDQFNRIDCLINSASVFEYDRPSQAMHMLTQPSLMGNIQVNLAAPVLLAQEMFHHLQKQPARNDGLVPVTIQLLDQKLINLNPDYFSYTLSKSALLTATEMMALDFAPIMRSVGLAPGITLPSGQQTEAEFLRAHRMTPMGYSSSADDIAQAALFIANAKAITGTTIYVDGGQHLLSSERDVMFNTQ</sequence>
<gene>
    <name evidence="3" type="ORF">NKE59_09320</name>
</gene>
<dbReference type="Pfam" id="PF13561">
    <property type="entry name" value="adh_short_C2"/>
    <property type="match status" value="1"/>
</dbReference>
<dbReference type="InterPro" id="IPR036291">
    <property type="entry name" value="NAD(P)-bd_dom_sf"/>
</dbReference>
<protein>
    <submittedName>
        <fullName evidence="3">SDR family oxidoreductase</fullName>
    </submittedName>
</protein>
<dbReference type="AlphaFoldDB" id="A0AAU8A376"/>
<keyword evidence="2" id="KW-0560">Oxidoreductase</keyword>
<dbReference type="PANTHER" id="PTHR43639:SF1">
    <property type="entry name" value="SHORT-CHAIN DEHYDROGENASE_REDUCTASE FAMILY PROTEIN"/>
    <property type="match status" value="1"/>
</dbReference>
<dbReference type="RefSeq" id="WP_353438733.1">
    <property type="nucleotide sequence ID" value="NZ_CP099959.1"/>
</dbReference>
<evidence type="ECO:0000313" key="3">
    <source>
        <dbReference type="EMBL" id="XCC57664.1"/>
    </source>
</evidence>
<organism evidence="3">
    <name type="scientific">Polynucleobacter sp. UK-FUSCHL-C3</name>
    <dbReference type="NCBI Taxonomy" id="2955208"/>
    <lineage>
        <taxon>Bacteria</taxon>
        <taxon>Pseudomonadati</taxon>
        <taxon>Pseudomonadota</taxon>
        <taxon>Betaproteobacteria</taxon>
        <taxon>Burkholderiales</taxon>
        <taxon>Burkholderiaceae</taxon>
        <taxon>Polynucleobacter</taxon>
    </lineage>
</organism>
<comment type="similarity">
    <text evidence="1">Belongs to the short-chain dehydrogenases/reductases (SDR) family.</text>
</comment>